<comment type="caution">
    <text evidence="2">The sequence shown here is derived from an EMBL/GenBank/DDBJ whole genome shotgun (WGS) entry which is preliminary data.</text>
</comment>
<evidence type="ECO:0008006" key="4">
    <source>
        <dbReference type="Google" id="ProtNLM"/>
    </source>
</evidence>
<reference evidence="2" key="1">
    <citation type="submission" date="2021-01" db="EMBL/GenBank/DDBJ databases">
        <title>Whole genome shotgun sequence of Virgisporangium aliadipatigenens NBRC 105644.</title>
        <authorList>
            <person name="Komaki H."/>
            <person name="Tamura T."/>
        </authorList>
    </citation>
    <scope>NUCLEOTIDE SEQUENCE</scope>
    <source>
        <strain evidence="2">NBRC 105644</strain>
    </source>
</reference>
<organism evidence="2 3">
    <name type="scientific">Virgisporangium aliadipatigenens</name>
    <dbReference type="NCBI Taxonomy" id="741659"/>
    <lineage>
        <taxon>Bacteria</taxon>
        <taxon>Bacillati</taxon>
        <taxon>Actinomycetota</taxon>
        <taxon>Actinomycetes</taxon>
        <taxon>Micromonosporales</taxon>
        <taxon>Micromonosporaceae</taxon>
        <taxon>Virgisporangium</taxon>
    </lineage>
</organism>
<keyword evidence="3" id="KW-1185">Reference proteome</keyword>
<evidence type="ECO:0000313" key="3">
    <source>
        <dbReference type="Proteomes" id="UP000619260"/>
    </source>
</evidence>
<dbReference type="AlphaFoldDB" id="A0A8J3YMS6"/>
<keyword evidence="1" id="KW-0732">Signal</keyword>
<accession>A0A8J3YMS6</accession>
<dbReference type="RefSeq" id="WP_203901880.1">
    <property type="nucleotide sequence ID" value="NZ_BOPF01000020.1"/>
</dbReference>
<dbReference type="EMBL" id="BOPF01000020">
    <property type="protein sequence ID" value="GIJ48394.1"/>
    <property type="molecule type" value="Genomic_DNA"/>
</dbReference>
<protein>
    <recommendedName>
        <fullName evidence="4">Secreted protein</fullName>
    </recommendedName>
</protein>
<evidence type="ECO:0000313" key="2">
    <source>
        <dbReference type="EMBL" id="GIJ48394.1"/>
    </source>
</evidence>
<name>A0A8J3YMS6_9ACTN</name>
<feature type="signal peptide" evidence="1">
    <location>
        <begin position="1"/>
        <end position="22"/>
    </location>
</feature>
<feature type="chain" id="PRO_5038483009" description="Secreted protein" evidence="1">
    <location>
        <begin position="23"/>
        <end position="173"/>
    </location>
</feature>
<dbReference type="Proteomes" id="UP000619260">
    <property type="component" value="Unassembled WGS sequence"/>
</dbReference>
<gene>
    <name evidence="2" type="ORF">Val02_52800</name>
</gene>
<proteinExistence type="predicted"/>
<sequence>MRKALTVAACAAAFLMAAPATAGHAADTTPSPSSASPYDAVIGTGTLGQFGTPTAYLGATGTRIGDLGAYTITYPDGTYAIGSITCVAVESNVAYVTGRVALSGGPRKTTNNWNKGTFIVIGVEDNGNGGATEAPDRLNFSKGLATDPGCAPNLLARPDFQIVKGNYWVRDGG</sequence>
<evidence type="ECO:0000256" key="1">
    <source>
        <dbReference type="SAM" id="SignalP"/>
    </source>
</evidence>